<evidence type="ECO:0000313" key="3">
    <source>
        <dbReference type="Proteomes" id="UP000005237"/>
    </source>
</evidence>
<dbReference type="Proteomes" id="UP000005237">
    <property type="component" value="Unassembled WGS sequence"/>
</dbReference>
<accession>A0A8R1DUT5</accession>
<dbReference type="InterPro" id="IPR055899">
    <property type="entry name" value="DUF7476"/>
</dbReference>
<feature type="compositionally biased region" description="Polar residues" evidence="1">
    <location>
        <begin position="664"/>
        <end position="674"/>
    </location>
</feature>
<sequence length="1193" mass="137027">MSRSNSWRIAIIGSSVNDHECIDVSEEVFDYSPALGDVVKIGFENLEVEEPTVIKKGEDYEWLRDVKVINSTVVIFAIVHLSDECLKRNYRHPESDRFHYIVENDQTDFRRIAIPKQVVDHELSHRSVNQKSGEPIVYRIGLCYDPTTFEHGLKVRWRYYNDFALTPIFELYGRDSVLPFLAESMVYGVLEGIVIARNEEGVMCWSPQMGCAVMPTVTSSRVPPLGNVNLHLVKRCLADTSFNFSCCYELLPSVILHQWPKIKIITDTINGCVYIEGHSECVKLIETDDATLCLDIPHLGKIWRGLEPYKHRLREGRKYHFRVEFKVIGGTYEPVIVDLRMQEDVTLKCRIVYVSSKHKKYYAVLEPAFDDFNRFKESIDFIEISFRTLFCSLGMRVRSDQLLLHCFSVLARKPRYAHDTVEAVHVNGFTLSSRDTDYRVFQGRTWIRTVAVLRKNDRDKIDMLCPRLSQLLIDFSRISCNILPYCDTFAVQAQFALTPDRVPLFLIRHVSSTFLSLPKLTAELVTKLPSLRVVFDSLFVQSPSVSNQATPSSSRRSVRDRLNDCNSFDETTTCDSATNRSASPAPSLLTISAEMSLDESTVPTILNESEFERLRVDDQDSMYGISDVETWNEGSSTAGSSRTVYHNSTRASYGDVVNESWLDSSCASPGSTRPPSVADTVIHKSPSSSYASSIRENPTRGAGFGAPSFRHKTTYRPVKFGIRKLPPGRYTSREVLDIMVQKHIATREMFVENARSAVQSWFTRPRGRVVDTKKRHVEMYGIESTDFIQEHNDGKCPFARLVRFIAKEDMPLMDMSFVVPIGGEFPQLPKNFELGRRYRATHYSFFPDKMVRIDGHAETLGTRGIVRTDDQILEPEYEVIDDNRGHQFLRIVTLAYRPSTPYLTNDDFEVWDPFHLPGFIIVEKIPEVMKCLAPLDPGSYIQDQYSIMVEPVAGGPIEIANFDPHGALFNEPIVFWRLVCEFSKSVPLPKLIERRKVYIPPEIIRDPRVINPKEDIENYGMFKTMEINQKLAQERIDRLRALGDPRVKMCEGPELSPEMEKRKVDIAKRRESMLFTMEELLKELPRLHQKGYFCQTSEEELEKLIDKCEAMHDDHHPHQFRKRNAALSLGCNWITSLLVREKVYKTLNDEQTFRKIMRTLADCIGLNASYVTKGEGAKRLLQFLYEKKLHNYI</sequence>
<dbReference type="Pfam" id="PF24288">
    <property type="entry name" value="DUF7476"/>
    <property type="match status" value="1"/>
</dbReference>
<organism evidence="2 3">
    <name type="scientific">Caenorhabditis japonica</name>
    <dbReference type="NCBI Taxonomy" id="281687"/>
    <lineage>
        <taxon>Eukaryota</taxon>
        <taxon>Metazoa</taxon>
        <taxon>Ecdysozoa</taxon>
        <taxon>Nematoda</taxon>
        <taxon>Chromadorea</taxon>
        <taxon>Rhabditida</taxon>
        <taxon>Rhabditina</taxon>
        <taxon>Rhabditomorpha</taxon>
        <taxon>Rhabditoidea</taxon>
        <taxon>Rhabditidae</taxon>
        <taxon>Peloderinae</taxon>
        <taxon>Caenorhabditis</taxon>
    </lineage>
</organism>
<name>A0A8R1DUT5_CAEJA</name>
<evidence type="ECO:0000313" key="2">
    <source>
        <dbReference type="EnsemblMetazoa" id="CJA11254b.1"/>
    </source>
</evidence>
<feature type="region of interest" description="Disordered" evidence="1">
    <location>
        <begin position="664"/>
        <end position="708"/>
    </location>
</feature>
<dbReference type="EnsemblMetazoa" id="CJA11254b.1">
    <property type="protein sequence ID" value="CJA11254b.1"/>
    <property type="gene ID" value="WBGene00130458"/>
</dbReference>
<keyword evidence="3" id="KW-1185">Reference proteome</keyword>
<dbReference type="AlphaFoldDB" id="A0A8R1DUT5"/>
<feature type="compositionally biased region" description="Polar residues" evidence="1">
    <location>
        <begin position="685"/>
        <end position="696"/>
    </location>
</feature>
<reference evidence="2" key="2">
    <citation type="submission" date="2022-06" db="UniProtKB">
        <authorList>
            <consortium name="EnsemblMetazoa"/>
        </authorList>
    </citation>
    <scope>IDENTIFICATION</scope>
    <source>
        <strain evidence="2">DF5081</strain>
    </source>
</reference>
<reference evidence="3" key="1">
    <citation type="submission" date="2010-08" db="EMBL/GenBank/DDBJ databases">
        <authorList>
            <consortium name="Caenorhabditis japonica Sequencing Consortium"/>
            <person name="Wilson R.K."/>
        </authorList>
    </citation>
    <scope>NUCLEOTIDE SEQUENCE [LARGE SCALE GENOMIC DNA]</scope>
    <source>
        <strain evidence="3">DF5081</strain>
    </source>
</reference>
<protein>
    <submittedName>
        <fullName evidence="2">Uncharacterized protein</fullName>
    </submittedName>
</protein>
<proteinExistence type="predicted"/>
<evidence type="ECO:0000256" key="1">
    <source>
        <dbReference type="SAM" id="MobiDB-lite"/>
    </source>
</evidence>